<keyword evidence="3" id="KW-1185">Reference proteome</keyword>
<evidence type="ECO:0000313" key="2">
    <source>
        <dbReference type="EMBL" id="TFW10615.1"/>
    </source>
</evidence>
<dbReference type="Pfam" id="PF01814">
    <property type="entry name" value="Hemerythrin"/>
    <property type="match status" value="1"/>
</dbReference>
<proteinExistence type="predicted"/>
<feature type="domain" description="Hemerythrin-like" evidence="1">
    <location>
        <begin position="33"/>
        <end position="147"/>
    </location>
</feature>
<dbReference type="Proteomes" id="UP000298438">
    <property type="component" value="Unassembled WGS sequence"/>
</dbReference>
<gene>
    <name evidence="2" type="ORF">E4L96_23165</name>
</gene>
<comment type="caution">
    <text evidence="2">The sequence shown here is derived from an EMBL/GenBank/DDBJ whole genome shotgun (WGS) entry which is preliminary data.</text>
</comment>
<organism evidence="2 3">
    <name type="scientific">Zemynaea arenosa</name>
    <dbReference type="NCBI Taxonomy" id="2561931"/>
    <lineage>
        <taxon>Bacteria</taxon>
        <taxon>Pseudomonadati</taxon>
        <taxon>Pseudomonadota</taxon>
        <taxon>Betaproteobacteria</taxon>
        <taxon>Burkholderiales</taxon>
        <taxon>Oxalobacteraceae</taxon>
        <taxon>Telluria group</taxon>
        <taxon>Zemynaea</taxon>
    </lineage>
</organism>
<dbReference type="Gene3D" id="1.20.120.520">
    <property type="entry name" value="nmb1532 protein domain like"/>
    <property type="match status" value="1"/>
</dbReference>
<dbReference type="AlphaFoldDB" id="A0A4Y9RRM3"/>
<accession>A0A4Y9RRM3</accession>
<protein>
    <submittedName>
        <fullName evidence="2">Hemerythrin domain-containing protein</fullName>
    </submittedName>
</protein>
<name>A0A4Y9RRM3_9BURK</name>
<dbReference type="EMBL" id="SPVF01000275">
    <property type="protein sequence ID" value="TFW10615.1"/>
    <property type="molecule type" value="Genomic_DNA"/>
</dbReference>
<reference evidence="2 3" key="1">
    <citation type="submission" date="2019-03" db="EMBL/GenBank/DDBJ databases">
        <title>Draft Genome Sequence of Massilia arenosa sp. nov., a Novel Massilia Species Isolated from a Sandy-loam Maize Soil.</title>
        <authorList>
            <person name="Raths R."/>
            <person name="Peta V."/>
            <person name="Bucking H."/>
        </authorList>
    </citation>
    <scope>NUCLEOTIDE SEQUENCE [LARGE SCALE GENOMIC DNA]</scope>
    <source>
        <strain evidence="2 3">MC02</strain>
    </source>
</reference>
<dbReference type="PANTHER" id="PTHR35585">
    <property type="entry name" value="HHE DOMAIN PROTEIN (AFU_ORTHOLOGUE AFUA_4G00730)"/>
    <property type="match status" value="1"/>
</dbReference>
<dbReference type="InterPro" id="IPR012312">
    <property type="entry name" value="Hemerythrin-like"/>
</dbReference>
<evidence type="ECO:0000259" key="1">
    <source>
        <dbReference type="Pfam" id="PF01814"/>
    </source>
</evidence>
<evidence type="ECO:0000313" key="3">
    <source>
        <dbReference type="Proteomes" id="UP000298438"/>
    </source>
</evidence>
<dbReference type="OrthoDB" id="8719520at2"/>
<sequence length="180" mass="20783">MRCFVKQRSKEADMNDDNEDLSKRHSWDAINHPLDGLLSDHELVRKLAATWRGSSDKEVRKQAAGQLLQAIHTHSRIEESVFYPRMRDADEAMIAHFEQEHLKVDDLVATLQGMSLDEPQADRLMSEMLDSVLRHIEQEEKEFFPKLESRDMAPVGLEMQSFEANLIHMQAQISDTGARR</sequence>
<dbReference type="PANTHER" id="PTHR35585:SF1">
    <property type="entry name" value="HHE DOMAIN PROTEIN (AFU_ORTHOLOGUE AFUA_4G00730)"/>
    <property type="match status" value="1"/>
</dbReference>